<sequence>MKKKRAILSTGIFSVNQKRGPIRSASTGSEAHEKAKLDLTRLESHYGSTGMIISDVDTLLWNGDTDSIFEE</sequence>
<dbReference type="AlphaFoldDB" id="R9GXT5"/>
<name>R9GXT5_9SPHI</name>
<evidence type="ECO:0000313" key="2">
    <source>
        <dbReference type="Proteomes" id="UP000014174"/>
    </source>
</evidence>
<accession>R9GXT5</accession>
<proteinExistence type="predicted"/>
<organism evidence="1 2">
    <name type="scientific">Arcticibacter svalbardensis MN12-7</name>
    <dbReference type="NCBI Taxonomy" id="1150600"/>
    <lineage>
        <taxon>Bacteria</taxon>
        <taxon>Pseudomonadati</taxon>
        <taxon>Bacteroidota</taxon>
        <taxon>Sphingobacteriia</taxon>
        <taxon>Sphingobacteriales</taxon>
        <taxon>Sphingobacteriaceae</taxon>
        <taxon>Arcticibacter</taxon>
    </lineage>
</organism>
<comment type="caution">
    <text evidence="1">The sequence shown here is derived from an EMBL/GenBank/DDBJ whole genome shotgun (WGS) entry which is preliminary data.</text>
</comment>
<protein>
    <submittedName>
        <fullName evidence="1">Uncharacterized protein</fullName>
    </submittedName>
</protein>
<dbReference type="EMBL" id="AQPN01000020">
    <property type="protein sequence ID" value="EOR96315.1"/>
    <property type="molecule type" value="Genomic_DNA"/>
</dbReference>
<keyword evidence="2" id="KW-1185">Reference proteome</keyword>
<dbReference type="RefSeq" id="WP_016193799.1">
    <property type="nucleotide sequence ID" value="NZ_AQPN01000020.1"/>
</dbReference>
<dbReference type="Proteomes" id="UP000014174">
    <property type="component" value="Unassembled WGS sequence"/>
</dbReference>
<gene>
    <name evidence="1" type="ORF">ADIARSV_0550</name>
</gene>
<reference evidence="1 2" key="1">
    <citation type="journal article" date="2013" name="Genome Announc.">
        <title>Draft Genome Sequence of Arcticibacter svalbardensis Strain MN12-7T, a Member of the Family Sphingobacteriaceae Isolated from an Arctic Soil Sample.</title>
        <authorList>
            <person name="Shivaji S."/>
            <person name="Ara S."/>
            <person name="Prasad S."/>
            <person name="Manasa B.P."/>
            <person name="Begum Z."/>
            <person name="Singh A."/>
            <person name="Kumar Pinnaka A."/>
        </authorList>
    </citation>
    <scope>NUCLEOTIDE SEQUENCE [LARGE SCALE GENOMIC DNA]</scope>
    <source>
        <strain evidence="1 2">MN12-7</strain>
    </source>
</reference>
<evidence type="ECO:0000313" key="1">
    <source>
        <dbReference type="EMBL" id="EOR96315.1"/>
    </source>
</evidence>